<keyword evidence="2" id="KW-0521">NADP</keyword>
<protein>
    <submittedName>
        <fullName evidence="5">Riboflavin biosynthesis pyrimidine reductase</fullName>
    </submittedName>
</protein>
<dbReference type="GO" id="GO:0009231">
    <property type="term" value="P:riboflavin biosynthetic process"/>
    <property type="evidence" value="ECO:0007669"/>
    <property type="project" value="InterPro"/>
</dbReference>
<comment type="caution">
    <text evidence="5">The sequence shown here is derived from an EMBL/GenBank/DDBJ whole genome shotgun (WGS) entry which is preliminary data.</text>
</comment>
<dbReference type="PANTHER" id="PTHR38011:SF7">
    <property type="entry name" value="2,5-DIAMINO-6-RIBOSYLAMINO-4(3H)-PYRIMIDINONE 5'-PHOSPHATE REDUCTASE"/>
    <property type="match status" value="1"/>
</dbReference>
<evidence type="ECO:0000256" key="3">
    <source>
        <dbReference type="ARBA" id="ARBA00023002"/>
    </source>
</evidence>
<accession>A0A4R6V0U6</accession>
<evidence type="ECO:0000256" key="2">
    <source>
        <dbReference type="ARBA" id="ARBA00022857"/>
    </source>
</evidence>
<comment type="pathway">
    <text evidence="1">Cofactor biosynthesis; riboflavin biosynthesis.</text>
</comment>
<proteinExistence type="predicted"/>
<dbReference type="EMBL" id="SNYN01000015">
    <property type="protein sequence ID" value="TDQ49624.1"/>
    <property type="molecule type" value="Genomic_DNA"/>
</dbReference>
<dbReference type="InterPro" id="IPR002734">
    <property type="entry name" value="RibDG_C"/>
</dbReference>
<dbReference type="Pfam" id="PF01872">
    <property type="entry name" value="RibD_C"/>
    <property type="match status" value="1"/>
</dbReference>
<organism evidence="5 6">
    <name type="scientific">Actinorugispora endophytica</name>
    <dbReference type="NCBI Taxonomy" id="1605990"/>
    <lineage>
        <taxon>Bacteria</taxon>
        <taxon>Bacillati</taxon>
        <taxon>Actinomycetota</taxon>
        <taxon>Actinomycetes</taxon>
        <taxon>Streptosporangiales</taxon>
        <taxon>Nocardiopsidaceae</taxon>
        <taxon>Actinorugispora</taxon>
    </lineage>
</organism>
<dbReference type="InterPro" id="IPR050765">
    <property type="entry name" value="Riboflavin_Biosynth_HTPR"/>
</dbReference>
<evidence type="ECO:0000259" key="4">
    <source>
        <dbReference type="Pfam" id="PF01872"/>
    </source>
</evidence>
<feature type="domain" description="Bacterial bifunctional deaminase-reductase C-terminal" evidence="4">
    <location>
        <begin position="36"/>
        <end position="237"/>
    </location>
</feature>
<dbReference type="GO" id="GO:0008703">
    <property type="term" value="F:5-amino-6-(5-phosphoribosylamino)uracil reductase activity"/>
    <property type="evidence" value="ECO:0007669"/>
    <property type="project" value="InterPro"/>
</dbReference>
<dbReference type="RefSeq" id="WP_133742465.1">
    <property type="nucleotide sequence ID" value="NZ_SNYN01000015.1"/>
</dbReference>
<dbReference type="Gene3D" id="3.40.430.10">
    <property type="entry name" value="Dihydrofolate Reductase, subunit A"/>
    <property type="match status" value="1"/>
</dbReference>
<evidence type="ECO:0000313" key="6">
    <source>
        <dbReference type="Proteomes" id="UP000295281"/>
    </source>
</evidence>
<dbReference type="Proteomes" id="UP000295281">
    <property type="component" value="Unassembled WGS sequence"/>
</dbReference>
<dbReference type="SUPFAM" id="SSF53597">
    <property type="entry name" value="Dihydrofolate reductase-like"/>
    <property type="match status" value="1"/>
</dbReference>
<dbReference type="InterPro" id="IPR024072">
    <property type="entry name" value="DHFR-like_dom_sf"/>
</dbReference>
<dbReference type="AlphaFoldDB" id="A0A4R6V0U6"/>
<dbReference type="OrthoDB" id="5243299at2"/>
<sequence>MSSSTAPPPITRLLPAPSGPVDLAEHYAYPAGLDRPWLRANMVASADGGAWGPSGRSRDLSGPADRAVLGVLRGLADVVLAGAGTARTEGYRPVRPREVWAGLRAGRAATPPIAVVTRSMDLDPGLLADAPDDARTIVFTTESAPAERRRAAAEHADVVVVGADSVDPASVLAALAERGLHRVLTEGGPHLLGALVAADVLDELCLTLSPTLVGPHAARVVAGTGPATARGLRLASLAESDGSLFMRYTRP</sequence>
<gene>
    <name evidence="5" type="ORF">EV190_11574</name>
</gene>
<reference evidence="5 6" key="1">
    <citation type="submission" date="2019-03" db="EMBL/GenBank/DDBJ databases">
        <title>Genomic Encyclopedia of Type Strains, Phase IV (KMG-IV): sequencing the most valuable type-strain genomes for metagenomic binning, comparative biology and taxonomic classification.</title>
        <authorList>
            <person name="Goeker M."/>
        </authorList>
    </citation>
    <scope>NUCLEOTIDE SEQUENCE [LARGE SCALE GENOMIC DNA]</scope>
    <source>
        <strain evidence="5 6">DSM 46770</strain>
    </source>
</reference>
<name>A0A4R6V0U6_9ACTN</name>
<keyword evidence="6" id="KW-1185">Reference proteome</keyword>
<evidence type="ECO:0000313" key="5">
    <source>
        <dbReference type="EMBL" id="TDQ49624.1"/>
    </source>
</evidence>
<evidence type="ECO:0000256" key="1">
    <source>
        <dbReference type="ARBA" id="ARBA00005104"/>
    </source>
</evidence>
<dbReference type="PANTHER" id="PTHR38011">
    <property type="entry name" value="DIHYDROFOLATE REDUCTASE FAMILY PROTEIN (AFU_ORTHOLOGUE AFUA_8G06820)"/>
    <property type="match status" value="1"/>
</dbReference>
<keyword evidence="3" id="KW-0560">Oxidoreductase</keyword>